<comment type="caution">
    <text evidence="1">The sequence shown here is derived from an EMBL/GenBank/DDBJ whole genome shotgun (WGS) entry which is preliminary data.</text>
</comment>
<protein>
    <submittedName>
        <fullName evidence="1">1-(5-phosphoribosyl)-5-[(5-phosphoribosylamino)methylideneamino] imidazole-4-carboxamide isomerase</fullName>
    </submittedName>
</protein>
<gene>
    <name evidence="1" type="ORF">Sradi_5894800</name>
</gene>
<sequence>MHEDSTIARLRIAYIPWFLAFREYIFSDGQVDFERLKELAHAVGRQRLVLDLSCRKKVNNLPKDVAFVTRTKAAWIVFYFVSV</sequence>
<organism evidence="1">
    <name type="scientific">Sesamum radiatum</name>
    <name type="common">Black benniseed</name>
    <dbReference type="NCBI Taxonomy" id="300843"/>
    <lineage>
        <taxon>Eukaryota</taxon>
        <taxon>Viridiplantae</taxon>
        <taxon>Streptophyta</taxon>
        <taxon>Embryophyta</taxon>
        <taxon>Tracheophyta</taxon>
        <taxon>Spermatophyta</taxon>
        <taxon>Magnoliopsida</taxon>
        <taxon>eudicotyledons</taxon>
        <taxon>Gunneridae</taxon>
        <taxon>Pentapetalae</taxon>
        <taxon>asterids</taxon>
        <taxon>lamiids</taxon>
        <taxon>Lamiales</taxon>
        <taxon>Pedaliaceae</taxon>
        <taxon>Sesamum</taxon>
    </lineage>
</organism>
<reference evidence="1" key="1">
    <citation type="submission" date="2020-06" db="EMBL/GenBank/DDBJ databases">
        <authorList>
            <person name="Li T."/>
            <person name="Hu X."/>
            <person name="Zhang T."/>
            <person name="Song X."/>
            <person name="Zhang H."/>
            <person name="Dai N."/>
            <person name="Sheng W."/>
            <person name="Hou X."/>
            <person name="Wei L."/>
        </authorList>
    </citation>
    <scope>NUCLEOTIDE SEQUENCE</scope>
    <source>
        <strain evidence="1">G02</strain>
        <tissue evidence="1">Leaf</tissue>
    </source>
</reference>
<reference evidence="1" key="2">
    <citation type="journal article" date="2024" name="Plant">
        <title>Genomic evolution and insights into agronomic trait innovations of Sesamum species.</title>
        <authorList>
            <person name="Miao H."/>
            <person name="Wang L."/>
            <person name="Qu L."/>
            <person name="Liu H."/>
            <person name="Sun Y."/>
            <person name="Le M."/>
            <person name="Wang Q."/>
            <person name="Wei S."/>
            <person name="Zheng Y."/>
            <person name="Lin W."/>
            <person name="Duan Y."/>
            <person name="Cao H."/>
            <person name="Xiong S."/>
            <person name="Wang X."/>
            <person name="Wei L."/>
            <person name="Li C."/>
            <person name="Ma Q."/>
            <person name="Ju M."/>
            <person name="Zhao R."/>
            <person name="Li G."/>
            <person name="Mu C."/>
            <person name="Tian Q."/>
            <person name="Mei H."/>
            <person name="Zhang T."/>
            <person name="Gao T."/>
            <person name="Zhang H."/>
        </authorList>
    </citation>
    <scope>NUCLEOTIDE SEQUENCE</scope>
    <source>
        <strain evidence="1">G02</strain>
    </source>
</reference>
<dbReference type="AlphaFoldDB" id="A0AAW2KRD1"/>
<proteinExistence type="predicted"/>
<dbReference type="EMBL" id="JACGWJ010000027">
    <property type="protein sequence ID" value="KAL0309525.1"/>
    <property type="molecule type" value="Genomic_DNA"/>
</dbReference>
<evidence type="ECO:0000313" key="1">
    <source>
        <dbReference type="EMBL" id="KAL0309525.1"/>
    </source>
</evidence>
<name>A0AAW2KRD1_SESRA</name>
<dbReference type="GO" id="GO:0016853">
    <property type="term" value="F:isomerase activity"/>
    <property type="evidence" value="ECO:0007669"/>
    <property type="project" value="UniProtKB-KW"/>
</dbReference>
<keyword evidence="1" id="KW-0413">Isomerase</keyword>
<dbReference type="Gene3D" id="3.20.20.70">
    <property type="entry name" value="Aldolase class I"/>
    <property type="match status" value="1"/>
</dbReference>
<accession>A0AAW2KRD1</accession>
<dbReference type="InterPro" id="IPR013785">
    <property type="entry name" value="Aldolase_TIM"/>
</dbReference>